<accession>D1CE30</accession>
<dbReference type="PANTHER" id="PTHR43744:SF6">
    <property type="entry name" value="ABC TRANSPORTER PERMEASE PROTEIN YESQ-RELATED"/>
    <property type="match status" value="1"/>
</dbReference>
<evidence type="ECO:0000313" key="10">
    <source>
        <dbReference type="Proteomes" id="UP000000323"/>
    </source>
</evidence>
<evidence type="ECO:0000256" key="7">
    <source>
        <dbReference type="RuleBase" id="RU363032"/>
    </source>
</evidence>
<comment type="subcellular location">
    <subcellularLocation>
        <location evidence="1 7">Cell membrane</location>
        <topology evidence="1 7">Multi-pass membrane protein</topology>
    </subcellularLocation>
</comment>
<dbReference type="EMBL" id="CP001825">
    <property type="protein sequence ID" value="ACZ41186.1"/>
    <property type="molecule type" value="Genomic_DNA"/>
</dbReference>
<dbReference type="KEGG" id="ttr:Tter_0264"/>
<dbReference type="CDD" id="cd06261">
    <property type="entry name" value="TM_PBP2"/>
    <property type="match status" value="1"/>
</dbReference>
<evidence type="ECO:0000256" key="5">
    <source>
        <dbReference type="ARBA" id="ARBA00022989"/>
    </source>
</evidence>
<dbReference type="HOGENOM" id="CLU_016047_1_1_0"/>
<dbReference type="OrthoDB" id="9794684at2"/>
<feature type="transmembrane region" description="Helical" evidence="7">
    <location>
        <begin position="270"/>
        <end position="292"/>
    </location>
</feature>
<name>D1CE30_THET1</name>
<feature type="domain" description="ABC transmembrane type-1" evidence="8">
    <location>
        <begin position="93"/>
        <end position="292"/>
    </location>
</feature>
<dbReference type="Gene3D" id="1.10.3720.10">
    <property type="entry name" value="MetI-like"/>
    <property type="match status" value="1"/>
</dbReference>
<dbReference type="STRING" id="525904.Tter_0264"/>
<feature type="transmembrane region" description="Helical" evidence="7">
    <location>
        <begin position="128"/>
        <end position="149"/>
    </location>
</feature>
<organism evidence="9 10">
    <name type="scientific">Thermobaculum terrenum (strain ATCC BAA-798 / CCMEE 7001 / YNP1)</name>
    <dbReference type="NCBI Taxonomy" id="525904"/>
    <lineage>
        <taxon>Bacteria</taxon>
        <taxon>Bacillati</taxon>
        <taxon>Chloroflexota</taxon>
        <taxon>Chloroflexia</taxon>
        <taxon>Candidatus Thermobaculales</taxon>
        <taxon>Candidatus Thermobaculaceae</taxon>
        <taxon>Thermobaculum</taxon>
    </lineage>
</organism>
<evidence type="ECO:0000256" key="2">
    <source>
        <dbReference type="ARBA" id="ARBA00022448"/>
    </source>
</evidence>
<dbReference type="Proteomes" id="UP000000323">
    <property type="component" value="Chromosome 1"/>
</dbReference>
<dbReference type="eggNOG" id="COG0395">
    <property type="taxonomic scope" value="Bacteria"/>
</dbReference>
<keyword evidence="4 7" id="KW-0812">Transmembrane</keyword>
<dbReference type="AlphaFoldDB" id="D1CE30"/>
<evidence type="ECO:0000259" key="8">
    <source>
        <dbReference type="PROSITE" id="PS50928"/>
    </source>
</evidence>
<keyword evidence="6 7" id="KW-0472">Membrane</keyword>
<comment type="similarity">
    <text evidence="7">Belongs to the binding-protein-dependent transport system permease family.</text>
</comment>
<dbReference type="PANTHER" id="PTHR43744">
    <property type="entry name" value="ABC TRANSPORTER PERMEASE PROTEIN MG189-RELATED-RELATED"/>
    <property type="match status" value="1"/>
</dbReference>
<evidence type="ECO:0000256" key="4">
    <source>
        <dbReference type="ARBA" id="ARBA00022692"/>
    </source>
</evidence>
<dbReference type="RefSeq" id="WP_012874221.1">
    <property type="nucleotide sequence ID" value="NC_013525.1"/>
</dbReference>
<dbReference type="InterPro" id="IPR000515">
    <property type="entry name" value="MetI-like"/>
</dbReference>
<dbReference type="SUPFAM" id="SSF161098">
    <property type="entry name" value="MetI-like"/>
    <property type="match status" value="1"/>
</dbReference>
<dbReference type="InterPro" id="IPR035906">
    <property type="entry name" value="MetI-like_sf"/>
</dbReference>
<feature type="transmembrane region" description="Helical" evidence="7">
    <location>
        <begin position="27"/>
        <end position="51"/>
    </location>
</feature>
<dbReference type="Pfam" id="PF00528">
    <property type="entry name" value="BPD_transp_1"/>
    <property type="match status" value="1"/>
</dbReference>
<keyword evidence="2 7" id="KW-0813">Transport</keyword>
<evidence type="ECO:0000256" key="1">
    <source>
        <dbReference type="ARBA" id="ARBA00004651"/>
    </source>
</evidence>
<evidence type="ECO:0000256" key="6">
    <source>
        <dbReference type="ARBA" id="ARBA00023136"/>
    </source>
</evidence>
<sequence length="307" mass="34898">MAEITTRPTVARPQVNFWQNKKFQDRAITIGATILCIIGVIIILFPVAWMLSTALKTRAEVARFPPTWIPADPQWINFRDALFSTENPFPTYFKNTMFYALMAMIGETLSCAFIAYGFARLRAPGKDILFLLVLATMMLPWQVTLIPQYVMFVKLDRMHFLGLDWINSYAPLIVPKFFGSSYLIFMLRQFYRGLPKDYEEAAIMDGANYLNIWARIILPLSKPALGAVAILSFMYHYNDFMGPLLYINDNAKYPVSLGLQQFRAPFGGTAWHLLMAASLVTVLPPVIVFFVAQRYFIQGIVISGVKG</sequence>
<gene>
    <name evidence="9" type="ordered locus">Tter_0264</name>
</gene>
<keyword evidence="5 7" id="KW-1133">Transmembrane helix</keyword>
<keyword evidence="10" id="KW-1185">Reference proteome</keyword>
<reference evidence="10" key="1">
    <citation type="journal article" date="2010" name="Stand. Genomic Sci.">
        <title>Complete genome sequence of 'Thermobaculum terrenum' type strain (YNP1).</title>
        <authorList>
            <person name="Kiss H."/>
            <person name="Cleland D."/>
            <person name="Lapidus A."/>
            <person name="Lucas S."/>
            <person name="Glavina Del Rio T."/>
            <person name="Nolan M."/>
            <person name="Tice H."/>
            <person name="Han C."/>
            <person name="Goodwin L."/>
            <person name="Pitluck S."/>
            <person name="Liolios K."/>
            <person name="Ivanova N."/>
            <person name="Mavromatis K."/>
            <person name="Ovchinnikova G."/>
            <person name="Pati A."/>
            <person name="Chen A."/>
            <person name="Palaniappan K."/>
            <person name="Land M."/>
            <person name="Hauser L."/>
            <person name="Chang Y."/>
            <person name="Jeffries C."/>
            <person name="Lu M."/>
            <person name="Brettin T."/>
            <person name="Detter J."/>
            <person name="Goker M."/>
            <person name="Tindall B."/>
            <person name="Beck B."/>
            <person name="McDermott T."/>
            <person name="Woyke T."/>
            <person name="Bristow J."/>
            <person name="Eisen J."/>
            <person name="Markowitz V."/>
            <person name="Hugenholtz P."/>
            <person name="Kyrpides N."/>
            <person name="Klenk H."/>
            <person name="Cheng J."/>
        </authorList>
    </citation>
    <scope>NUCLEOTIDE SEQUENCE [LARGE SCALE GENOMIC DNA]</scope>
    <source>
        <strain evidence="10">ATCC BAA-798 / YNP1</strain>
    </source>
</reference>
<dbReference type="GO" id="GO:0005886">
    <property type="term" value="C:plasma membrane"/>
    <property type="evidence" value="ECO:0007669"/>
    <property type="project" value="UniProtKB-SubCell"/>
</dbReference>
<feature type="transmembrane region" description="Helical" evidence="7">
    <location>
        <begin position="212"/>
        <end position="235"/>
    </location>
</feature>
<protein>
    <submittedName>
        <fullName evidence="9">Binding-protein-dependent transport systems inner membrane component</fullName>
    </submittedName>
</protein>
<dbReference type="GO" id="GO:0055085">
    <property type="term" value="P:transmembrane transport"/>
    <property type="evidence" value="ECO:0007669"/>
    <property type="project" value="InterPro"/>
</dbReference>
<evidence type="ECO:0000313" key="9">
    <source>
        <dbReference type="EMBL" id="ACZ41186.1"/>
    </source>
</evidence>
<dbReference type="PROSITE" id="PS50928">
    <property type="entry name" value="ABC_TM1"/>
    <property type="match status" value="1"/>
</dbReference>
<feature type="transmembrane region" description="Helical" evidence="7">
    <location>
        <begin position="169"/>
        <end position="191"/>
    </location>
</feature>
<keyword evidence="3" id="KW-1003">Cell membrane</keyword>
<feature type="transmembrane region" description="Helical" evidence="7">
    <location>
        <begin position="97"/>
        <end position="116"/>
    </location>
</feature>
<proteinExistence type="inferred from homology"/>
<evidence type="ECO:0000256" key="3">
    <source>
        <dbReference type="ARBA" id="ARBA00022475"/>
    </source>
</evidence>